<organism evidence="6 7">
    <name type="scientific">Bifidobacterium reuteri</name>
    <dbReference type="NCBI Taxonomy" id="983706"/>
    <lineage>
        <taxon>Bacteria</taxon>
        <taxon>Bacillati</taxon>
        <taxon>Actinomycetota</taxon>
        <taxon>Actinomycetes</taxon>
        <taxon>Bifidobacteriales</taxon>
        <taxon>Bifidobacteriaceae</taxon>
        <taxon>Bifidobacterium</taxon>
    </lineage>
</organism>
<dbReference type="InterPro" id="IPR017871">
    <property type="entry name" value="ABC_transporter-like_CS"/>
</dbReference>
<dbReference type="SUPFAM" id="SSF52540">
    <property type="entry name" value="P-loop containing nucleoside triphosphate hydrolases"/>
    <property type="match status" value="1"/>
</dbReference>
<gene>
    <name evidence="6" type="ORF">EMO92_10365</name>
</gene>
<reference evidence="6 7" key="1">
    <citation type="journal article" date="2019" name="Syst. Appl. Microbiol.">
        <title>Characterization of Bifidobacterium species in feaces of the Egyptian fruit bat: Description of B. vespertilionis sp. nov. and B. rousetti sp. nov.</title>
        <authorList>
            <person name="Modesto M."/>
            <person name="Satti M."/>
            <person name="Watanabe K."/>
            <person name="Puglisi E."/>
            <person name="Morelli L."/>
            <person name="Huang C.-H."/>
            <person name="Liou J.-S."/>
            <person name="Miyashita M."/>
            <person name="Tamura T."/>
            <person name="Saito S."/>
            <person name="Mori K."/>
            <person name="Huang L."/>
            <person name="Sciavilla P."/>
            <person name="Sandri C."/>
            <person name="Spiezio C."/>
            <person name="Vitali F."/>
            <person name="Cavalieri D."/>
            <person name="Perpetuini G."/>
            <person name="Tofalo R."/>
            <person name="Bonetti A."/>
            <person name="Arita M."/>
            <person name="Mattarelli P."/>
        </authorList>
    </citation>
    <scope>NUCLEOTIDE SEQUENCE [LARGE SCALE GENOMIC DNA]</scope>
    <source>
        <strain evidence="6 7">RST19</strain>
    </source>
</reference>
<dbReference type="SMART" id="SM00382">
    <property type="entry name" value="AAA"/>
    <property type="match status" value="1"/>
</dbReference>
<evidence type="ECO:0000256" key="3">
    <source>
        <dbReference type="ARBA" id="ARBA00022741"/>
    </source>
</evidence>
<proteinExistence type="inferred from homology"/>
<dbReference type="InterPro" id="IPR003593">
    <property type="entry name" value="AAA+_ATPase"/>
</dbReference>
<dbReference type="InterPro" id="IPR050319">
    <property type="entry name" value="ABC_transp_ATP-bind"/>
</dbReference>
<dbReference type="GO" id="GO:0005524">
    <property type="term" value="F:ATP binding"/>
    <property type="evidence" value="ECO:0007669"/>
    <property type="project" value="UniProtKB-KW"/>
</dbReference>
<dbReference type="InterPro" id="IPR003439">
    <property type="entry name" value="ABC_transporter-like_ATP-bd"/>
</dbReference>
<dbReference type="PROSITE" id="PS50893">
    <property type="entry name" value="ABC_TRANSPORTER_2"/>
    <property type="match status" value="1"/>
</dbReference>
<dbReference type="PROSITE" id="PS00211">
    <property type="entry name" value="ABC_TRANSPORTER_1"/>
    <property type="match status" value="1"/>
</dbReference>
<comment type="similarity">
    <text evidence="1">Belongs to the ABC transporter superfamily.</text>
</comment>
<dbReference type="PANTHER" id="PTHR43776:SF7">
    <property type="entry name" value="D,D-DIPEPTIDE TRANSPORT ATP-BINDING PROTEIN DDPF-RELATED"/>
    <property type="match status" value="1"/>
</dbReference>
<dbReference type="GO" id="GO:0055085">
    <property type="term" value="P:transmembrane transport"/>
    <property type="evidence" value="ECO:0007669"/>
    <property type="project" value="UniProtKB-ARBA"/>
</dbReference>
<keyword evidence="2" id="KW-0813">Transport</keyword>
<dbReference type="CDD" id="cd03257">
    <property type="entry name" value="ABC_NikE_OppD_transporters"/>
    <property type="match status" value="1"/>
</dbReference>
<evidence type="ECO:0000313" key="7">
    <source>
        <dbReference type="Proteomes" id="UP000326251"/>
    </source>
</evidence>
<accession>A0A5J5E255</accession>
<dbReference type="Gene3D" id="3.40.50.300">
    <property type="entry name" value="P-loop containing nucleotide triphosphate hydrolases"/>
    <property type="match status" value="1"/>
</dbReference>
<comment type="caution">
    <text evidence="6">The sequence shown here is derived from an EMBL/GenBank/DDBJ whole genome shotgun (WGS) entry which is preliminary data.</text>
</comment>
<keyword evidence="4 6" id="KW-0067">ATP-binding</keyword>
<dbReference type="EMBL" id="RZUG01000027">
    <property type="protein sequence ID" value="KAA8823212.1"/>
    <property type="molecule type" value="Genomic_DNA"/>
</dbReference>
<evidence type="ECO:0000256" key="1">
    <source>
        <dbReference type="ARBA" id="ARBA00005417"/>
    </source>
</evidence>
<protein>
    <submittedName>
        <fullName evidence="6">ABC transporter ATP-binding protein</fullName>
    </submittedName>
</protein>
<dbReference type="PANTHER" id="PTHR43776">
    <property type="entry name" value="TRANSPORT ATP-BINDING PROTEIN"/>
    <property type="match status" value="1"/>
</dbReference>
<evidence type="ECO:0000259" key="5">
    <source>
        <dbReference type="PROSITE" id="PS50893"/>
    </source>
</evidence>
<dbReference type="Proteomes" id="UP000326251">
    <property type="component" value="Unassembled WGS sequence"/>
</dbReference>
<dbReference type="InterPro" id="IPR027417">
    <property type="entry name" value="P-loop_NTPase"/>
</dbReference>
<keyword evidence="3" id="KW-0547">Nucleotide-binding</keyword>
<evidence type="ECO:0000256" key="2">
    <source>
        <dbReference type="ARBA" id="ARBA00022448"/>
    </source>
</evidence>
<sequence length="397" mass="40723">MSARMAEYNTAEHMAEHTADHTAELPAQSTDVILTLLDITVQYGDYTAVDHVSLSLPRGGAIGIVGESGAGKSTLARVAAGLIAPTSGQVLLDGRVLAPVRRTREQRRRVQMVFQNPDSSLNPSHSIRRILAEGMLLHKTLGPHPDAEAVDARCRELLRMVGLGGDSDAIGDTGNMTVQGGVGASAASAGVHSASAGAQSASAGTSMNANTSLKAAGNGTDAAVPAAADVSELNDMLSRRPQAFSGGQRQRIAIARALAVNPDVLIADEPTSALDVSVQHEVLELLDDLRRTRGLSLMLITHDLGVANALCGGTVSDDAGQGEAASAGSVDAASPYADSPAQGASMLTASHAQGSIMVMRSGQVLVRKPTAAFFADPGPRYARDLLAASRSVGAASL</sequence>
<feature type="domain" description="ABC transporter" evidence="5">
    <location>
        <begin position="34"/>
        <end position="346"/>
    </location>
</feature>
<evidence type="ECO:0000313" key="6">
    <source>
        <dbReference type="EMBL" id="KAA8823212.1"/>
    </source>
</evidence>
<evidence type="ECO:0000256" key="4">
    <source>
        <dbReference type="ARBA" id="ARBA00022840"/>
    </source>
</evidence>
<dbReference type="AlphaFoldDB" id="A0A5J5E255"/>
<dbReference type="Pfam" id="PF00005">
    <property type="entry name" value="ABC_tran"/>
    <property type="match status" value="1"/>
</dbReference>
<name>A0A5J5E255_9BIFI</name>
<dbReference type="GO" id="GO:0016887">
    <property type="term" value="F:ATP hydrolysis activity"/>
    <property type="evidence" value="ECO:0007669"/>
    <property type="project" value="InterPro"/>
</dbReference>